<dbReference type="Pfam" id="PF04782">
    <property type="entry name" value="DUF632"/>
    <property type="match status" value="1"/>
</dbReference>
<name>A0ABQ5DXS2_9ASTR</name>
<keyword evidence="3" id="KW-0375">Hydrogen ion transport</keyword>
<dbReference type="Proteomes" id="UP001151760">
    <property type="component" value="Unassembled WGS sequence"/>
</dbReference>
<feature type="domain" description="ATP synthase A/B type C-terminal" evidence="7">
    <location>
        <begin position="217"/>
        <end position="260"/>
    </location>
</feature>
<proteinExistence type="inferred from homology"/>
<dbReference type="InterPro" id="IPR022879">
    <property type="entry name" value="V-ATPase_su_B/beta"/>
</dbReference>
<dbReference type="Pfam" id="PF22919">
    <property type="entry name" value="ATP-synt_VA_C"/>
    <property type="match status" value="1"/>
</dbReference>
<evidence type="ECO:0000313" key="8">
    <source>
        <dbReference type="EMBL" id="GJT43353.1"/>
    </source>
</evidence>
<protein>
    <submittedName>
        <fullName evidence="8">V-type proton ATPase subunit B2</fullName>
    </submittedName>
</protein>
<dbReference type="InterPro" id="IPR055190">
    <property type="entry name" value="ATP-synt_VA_C"/>
</dbReference>
<dbReference type="Gene3D" id="3.40.50.12240">
    <property type="match status" value="2"/>
</dbReference>
<accession>A0ABQ5DXS2</accession>
<dbReference type="InterPro" id="IPR000194">
    <property type="entry name" value="ATPase_F1/V1/A1_a/bsu_nucl-bd"/>
</dbReference>
<evidence type="ECO:0000256" key="2">
    <source>
        <dbReference type="ARBA" id="ARBA00022448"/>
    </source>
</evidence>
<evidence type="ECO:0000259" key="6">
    <source>
        <dbReference type="Pfam" id="PF04782"/>
    </source>
</evidence>
<dbReference type="InterPro" id="IPR006867">
    <property type="entry name" value="DUF632"/>
</dbReference>
<evidence type="ECO:0000313" key="9">
    <source>
        <dbReference type="Proteomes" id="UP001151760"/>
    </source>
</evidence>
<reference evidence="8" key="1">
    <citation type="journal article" date="2022" name="Int. J. Mol. Sci.">
        <title>Draft Genome of Tanacetum Coccineum: Genomic Comparison of Closely Related Tanacetum-Family Plants.</title>
        <authorList>
            <person name="Yamashiro T."/>
            <person name="Shiraishi A."/>
            <person name="Nakayama K."/>
            <person name="Satake H."/>
        </authorList>
    </citation>
    <scope>NUCLEOTIDE SEQUENCE</scope>
</reference>
<feature type="domain" description="DUF632" evidence="6">
    <location>
        <begin position="287"/>
        <end position="314"/>
    </location>
</feature>
<dbReference type="PANTHER" id="PTHR43389:SF4">
    <property type="entry name" value="V-TYPE PROTON ATPASE SUBUNIT B"/>
    <property type="match status" value="1"/>
</dbReference>
<reference evidence="8" key="2">
    <citation type="submission" date="2022-01" db="EMBL/GenBank/DDBJ databases">
        <authorList>
            <person name="Yamashiro T."/>
            <person name="Shiraishi A."/>
            <person name="Satake H."/>
            <person name="Nakayama K."/>
        </authorList>
    </citation>
    <scope>NUCLEOTIDE SEQUENCE</scope>
</reference>
<comment type="caution">
    <text evidence="8">The sequence shown here is derived from an EMBL/GenBank/DDBJ whole genome shotgun (WGS) entry which is preliminary data.</text>
</comment>
<evidence type="ECO:0000256" key="3">
    <source>
        <dbReference type="ARBA" id="ARBA00022781"/>
    </source>
</evidence>
<dbReference type="EMBL" id="BQNB010015721">
    <property type="protein sequence ID" value="GJT43353.1"/>
    <property type="molecule type" value="Genomic_DNA"/>
</dbReference>
<dbReference type="PANTHER" id="PTHR43389">
    <property type="entry name" value="V-TYPE PROTON ATPASE SUBUNIT B"/>
    <property type="match status" value="1"/>
</dbReference>
<keyword evidence="4" id="KW-0406">Ion transport</keyword>
<dbReference type="InterPro" id="IPR027417">
    <property type="entry name" value="P-loop_NTPase"/>
</dbReference>
<dbReference type="SUPFAM" id="SSF52540">
    <property type="entry name" value="P-loop containing nucleoside triphosphate hydrolases"/>
    <property type="match status" value="1"/>
</dbReference>
<evidence type="ECO:0000256" key="4">
    <source>
        <dbReference type="ARBA" id="ARBA00023065"/>
    </source>
</evidence>
<dbReference type="Pfam" id="PF00006">
    <property type="entry name" value="ATP-synt_ab"/>
    <property type="match status" value="1"/>
</dbReference>
<comment type="similarity">
    <text evidence="1">Belongs to the ATPase alpha/beta chains family.</text>
</comment>
<feature type="domain" description="ATPase F1/V1/A1 complex alpha/beta subunit nucleotide-binding" evidence="5">
    <location>
        <begin position="102"/>
        <end position="190"/>
    </location>
</feature>
<evidence type="ECO:0000259" key="7">
    <source>
        <dbReference type="Pfam" id="PF22919"/>
    </source>
</evidence>
<keyword evidence="2" id="KW-0813">Transport</keyword>
<gene>
    <name evidence="8" type="ORF">Tco_0952068</name>
</gene>
<evidence type="ECO:0000256" key="1">
    <source>
        <dbReference type="ARBA" id="ARBA00008936"/>
    </source>
</evidence>
<organism evidence="8 9">
    <name type="scientific">Tanacetum coccineum</name>
    <dbReference type="NCBI Taxonomy" id="301880"/>
    <lineage>
        <taxon>Eukaryota</taxon>
        <taxon>Viridiplantae</taxon>
        <taxon>Streptophyta</taxon>
        <taxon>Embryophyta</taxon>
        <taxon>Tracheophyta</taxon>
        <taxon>Spermatophyta</taxon>
        <taxon>Magnoliopsida</taxon>
        <taxon>eudicotyledons</taxon>
        <taxon>Gunneridae</taxon>
        <taxon>Pentapetalae</taxon>
        <taxon>asterids</taxon>
        <taxon>campanulids</taxon>
        <taxon>Asterales</taxon>
        <taxon>Asteraceae</taxon>
        <taxon>Asteroideae</taxon>
        <taxon>Anthemideae</taxon>
        <taxon>Anthemidinae</taxon>
        <taxon>Tanacetum</taxon>
    </lineage>
</organism>
<evidence type="ECO:0000259" key="5">
    <source>
        <dbReference type="Pfam" id="PF00006"/>
    </source>
</evidence>
<keyword evidence="9" id="KW-1185">Reference proteome</keyword>
<sequence>MRDLRAKLDLFGSDELVENHNDTSYEVSGFRVVTFLLRTALHRLSPEELVKIDTKVYMRGQVVEVDGERAVVQFLVKQLIIGPPILPEAYLNISGSSINPSQKIPLSSAAGLPHNEIAMQICRQAGLVKWLVKIENLREDGGEDDNFANVFAAMGVNMKTVSFFKCDFEDNGSMERVTLFLNLANDPTIEPGTVDDLGICILIWQQYTSELNELKNAIGEGMTLKDHSDVSNQLYANYAIGKDVQVMKAVVGGEALSSKDLEEERIRIMYEKMHQRLLELDANRAESTIDAISREIHKVRDKELQPQVSELIYGYEPLLIMEKARIVLSSVAGVEEGKSVVDEGGILVLAEENREIEENEERKHEKKE</sequence>